<dbReference type="Proteomes" id="UP000713904">
    <property type="component" value="Unassembled WGS sequence"/>
</dbReference>
<dbReference type="RefSeq" id="WP_185624182.1">
    <property type="nucleotide sequence ID" value="NZ_JABGBW010000003.1"/>
</dbReference>
<dbReference type="EMBL" id="JABGBW010000003">
    <property type="protein sequence ID" value="MBC2576156.1"/>
    <property type="molecule type" value="Genomic_DNA"/>
</dbReference>
<reference evidence="8 9" key="1">
    <citation type="submission" date="2020-05" db="EMBL/GenBank/DDBJ databases">
        <title>Draft genome of xy-202 and genomic insight in genome of the genus Peptostreptococcus.</title>
        <authorList>
            <person name="Zhang Z."/>
        </authorList>
    </citation>
    <scope>NUCLEOTIDE SEQUENCE [LARGE SCALE GENOMIC DNA]</scope>
    <source>
        <strain evidence="8 9">DSM 27025</strain>
    </source>
</reference>
<dbReference type="InterPro" id="IPR037171">
    <property type="entry name" value="NagB/RpiA_transferase-like"/>
</dbReference>
<dbReference type="SMART" id="SM01134">
    <property type="entry name" value="DeoRC"/>
    <property type="match status" value="1"/>
</dbReference>
<evidence type="ECO:0000256" key="2">
    <source>
        <dbReference type="ARBA" id="ARBA00022491"/>
    </source>
</evidence>
<dbReference type="PANTHER" id="PTHR30363:SF4">
    <property type="entry name" value="GLYCEROL-3-PHOSPHATE REGULON REPRESSOR"/>
    <property type="match status" value="1"/>
</dbReference>
<keyword evidence="3" id="KW-0805">Transcription regulation</keyword>
<dbReference type="PANTHER" id="PTHR30363">
    <property type="entry name" value="HTH-TYPE TRANSCRIPTIONAL REGULATOR SRLR-RELATED"/>
    <property type="match status" value="1"/>
</dbReference>
<evidence type="ECO:0000256" key="3">
    <source>
        <dbReference type="ARBA" id="ARBA00023015"/>
    </source>
</evidence>
<sequence length="248" mass="27607">MERRNKLLELITAEGKISVSDLALKTGVSQVTIRKDLDELSSKGLIAREHGFAVTLNNDDISNRLSHNYSTKMKIAKLAAESIDDGETIMIESGSTCALLAEELCKTKKNIRIITNSIFIANFLRGYKNANITILGGEFQPESQVNTGPITKLCVQQYMVDKLFVGVDGFEESYGFTGSNLIRTDTVKDMAKSAKHIYILTSSEKFADRGLVRQFSLEEIDSIYTDNSIERKVVDLLQNQDIQVNIAK</sequence>
<dbReference type="InterPro" id="IPR001034">
    <property type="entry name" value="DeoR_HTH"/>
</dbReference>
<feature type="domain" description="HTH deoR-type" evidence="7">
    <location>
        <begin position="1"/>
        <end position="55"/>
    </location>
</feature>
<comment type="caution">
    <text evidence="8">The sequence shown here is derived from an EMBL/GenBank/DDBJ whole genome shotgun (WGS) entry which is preliminary data.</text>
</comment>
<evidence type="ECO:0000313" key="8">
    <source>
        <dbReference type="EMBL" id="MBC2576156.1"/>
    </source>
</evidence>
<dbReference type="InterPro" id="IPR036388">
    <property type="entry name" value="WH-like_DNA-bd_sf"/>
</dbReference>
<dbReference type="SMART" id="SM00420">
    <property type="entry name" value="HTH_DEOR"/>
    <property type="match status" value="1"/>
</dbReference>
<keyword evidence="5" id="KW-0804">Transcription</keyword>
<evidence type="ECO:0000313" key="9">
    <source>
        <dbReference type="Proteomes" id="UP000713904"/>
    </source>
</evidence>
<gene>
    <name evidence="8" type="ORF">HLB29_05600</name>
</gene>
<dbReference type="PRINTS" id="PR00037">
    <property type="entry name" value="HTHLACR"/>
</dbReference>
<evidence type="ECO:0000256" key="1">
    <source>
        <dbReference type="ARBA" id="ARBA00021390"/>
    </source>
</evidence>
<organism evidence="8 9">
    <name type="scientific">Peptostreptococcus canis</name>
    <dbReference type="NCBI Taxonomy" id="1159213"/>
    <lineage>
        <taxon>Bacteria</taxon>
        <taxon>Bacillati</taxon>
        <taxon>Bacillota</taxon>
        <taxon>Clostridia</taxon>
        <taxon>Peptostreptococcales</taxon>
        <taxon>Peptostreptococcaceae</taxon>
        <taxon>Peptostreptococcus</taxon>
    </lineage>
</organism>
<dbReference type="SUPFAM" id="SSF46785">
    <property type="entry name" value="Winged helix' DNA-binding domain"/>
    <property type="match status" value="1"/>
</dbReference>
<dbReference type="InterPro" id="IPR018356">
    <property type="entry name" value="Tscrpt_reg_HTH_DeoR_CS"/>
</dbReference>
<protein>
    <recommendedName>
        <fullName evidence="1">Lactose phosphotransferase system repressor</fullName>
    </recommendedName>
</protein>
<dbReference type="InterPro" id="IPR050313">
    <property type="entry name" value="Carb_Metab_HTH_regulators"/>
</dbReference>
<dbReference type="SUPFAM" id="SSF100950">
    <property type="entry name" value="NagB/RpiA/CoA transferase-like"/>
    <property type="match status" value="1"/>
</dbReference>
<name>A0ABR6TL68_9FIRM</name>
<keyword evidence="9" id="KW-1185">Reference proteome</keyword>
<evidence type="ECO:0000256" key="6">
    <source>
        <dbReference type="ARBA" id="ARBA00024937"/>
    </source>
</evidence>
<evidence type="ECO:0000256" key="5">
    <source>
        <dbReference type="ARBA" id="ARBA00023163"/>
    </source>
</evidence>
<dbReference type="Gene3D" id="3.40.50.1360">
    <property type="match status" value="1"/>
</dbReference>
<keyword evidence="2" id="KW-0678">Repressor</keyword>
<dbReference type="PROSITE" id="PS51000">
    <property type="entry name" value="HTH_DEOR_2"/>
    <property type="match status" value="1"/>
</dbReference>
<evidence type="ECO:0000259" key="7">
    <source>
        <dbReference type="PROSITE" id="PS51000"/>
    </source>
</evidence>
<dbReference type="Pfam" id="PF00455">
    <property type="entry name" value="DeoRC"/>
    <property type="match status" value="1"/>
</dbReference>
<accession>A0ABR6TL68</accession>
<keyword evidence="4" id="KW-0238">DNA-binding</keyword>
<evidence type="ECO:0000256" key="4">
    <source>
        <dbReference type="ARBA" id="ARBA00023125"/>
    </source>
</evidence>
<dbReference type="Pfam" id="PF08220">
    <property type="entry name" value="HTH_DeoR"/>
    <property type="match status" value="1"/>
</dbReference>
<dbReference type="InterPro" id="IPR014036">
    <property type="entry name" value="DeoR-like_C"/>
</dbReference>
<comment type="function">
    <text evidence="6">Repressor of the lactose catabolism operon. Galactose-6-phosphate is the inducer.</text>
</comment>
<dbReference type="PROSITE" id="PS00894">
    <property type="entry name" value="HTH_DEOR_1"/>
    <property type="match status" value="1"/>
</dbReference>
<dbReference type="Gene3D" id="1.10.10.10">
    <property type="entry name" value="Winged helix-like DNA-binding domain superfamily/Winged helix DNA-binding domain"/>
    <property type="match status" value="1"/>
</dbReference>
<proteinExistence type="predicted"/>
<dbReference type="InterPro" id="IPR036390">
    <property type="entry name" value="WH_DNA-bd_sf"/>
</dbReference>